<gene>
    <name evidence="1" type="ORF">MLD38_005981</name>
</gene>
<name>A0ACB9RL63_9MYRT</name>
<keyword evidence="2" id="KW-1185">Reference proteome</keyword>
<sequence length="151" mass="17014">MTIRSQSVFQPNMPCPKPNIHNGTGRVGSVVDRPWQLPHSSSARELPALRVLRQERVQGDGAFSRCDVIISKRVEERVLVCTGDGTATVDCGRRTSWVEDDGAQPLFRSLDHIKKNQLVLSNAFDYLQWGSFSRNRKIDQTPSQIAIRKIN</sequence>
<proteinExistence type="predicted"/>
<comment type="caution">
    <text evidence="1">The sequence shown here is derived from an EMBL/GenBank/DDBJ whole genome shotgun (WGS) entry which is preliminary data.</text>
</comment>
<dbReference type="EMBL" id="CM042882">
    <property type="protein sequence ID" value="KAI4379723.1"/>
    <property type="molecule type" value="Genomic_DNA"/>
</dbReference>
<organism evidence="1 2">
    <name type="scientific">Melastoma candidum</name>
    <dbReference type="NCBI Taxonomy" id="119954"/>
    <lineage>
        <taxon>Eukaryota</taxon>
        <taxon>Viridiplantae</taxon>
        <taxon>Streptophyta</taxon>
        <taxon>Embryophyta</taxon>
        <taxon>Tracheophyta</taxon>
        <taxon>Spermatophyta</taxon>
        <taxon>Magnoliopsida</taxon>
        <taxon>eudicotyledons</taxon>
        <taxon>Gunneridae</taxon>
        <taxon>Pentapetalae</taxon>
        <taxon>rosids</taxon>
        <taxon>malvids</taxon>
        <taxon>Myrtales</taxon>
        <taxon>Melastomataceae</taxon>
        <taxon>Melastomatoideae</taxon>
        <taxon>Melastomateae</taxon>
        <taxon>Melastoma</taxon>
    </lineage>
</organism>
<accession>A0ACB9RL63</accession>
<dbReference type="Proteomes" id="UP001057402">
    <property type="component" value="Chromosome 3"/>
</dbReference>
<evidence type="ECO:0000313" key="1">
    <source>
        <dbReference type="EMBL" id="KAI4379723.1"/>
    </source>
</evidence>
<reference evidence="2" key="1">
    <citation type="journal article" date="2023" name="Front. Plant Sci.">
        <title>Chromosomal-level genome assembly of Melastoma candidum provides insights into trichome evolution.</title>
        <authorList>
            <person name="Zhong Y."/>
            <person name="Wu W."/>
            <person name="Sun C."/>
            <person name="Zou P."/>
            <person name="Liu Y."/>
            <person name="Dai S."/>
            <person name="Zhou R."/>
        </authorList>
    </citation>
    <scope>NUCLEOTIDE SEQUENCE [LARGE SCALE GENOMIC DNA]</scope>
</reference>
<evidence type="ECO:0000313" key="2">
    <source>
        <dbReference type="Proteomes" id="UP001057402"/>
    </source>
</evidence>
<protein>
    <submittedName>
        <fullName evidence="1">Uncharacterized protein</fullName>
    </submittedName>
</protein>